<reference evidence="2 3" key="1">
    <citation type="journal article" date="2016" name="Mol. Biol. Evol.">
        <title>Comparative Genomics of Early-Diverging Mushroom-Forming Fungi Provides Insights into the Origins of Lignocellulose Decay Capabilities.</title>
        <authorList>
            <person name="Nagy L.G."/>
            <person name="Riley R."/>
            <person name="Tritt A."/>
            <person name="Adam C."/>
            <person name="Daum C."/>
            <person name="Floudas D."/>
            <person name="Sun H."/>
            <person name="Yadav J.S."/>
            <person name="Pangilinan J."/>
            <person name="Larsson K.H."/>
            <person name="Matsuura K."/>
            <person name="Barry K."/>
            <person name="Labutti K."/>
            <person name="Kuo R."/>
            <person name="Ohm R.A."/>
            <person name="Bhattacharya S.S."/>
            <person name="Shirouzu T."/>
            <person name="Yoshinaga Y."/>
            <person name="Martin F.M."/>
            <person name="Grigoriev I.V."/>
            <person name="Hibbett D.S."/>
        </authorList>
    </citation>
    <scope>NUCLEOTIDE SEQUENCE [LARGE SCALE GENOMIC DNA]</scope>
    <source>
        <strain evidence="2 3">CBS 109695</strain>
    </source>
</reference>
<feature type="compositionally biased region" description="Basic and acidic residues" evidence="1">
    <location>
        <begin position="27"/>
        <end position="44"/>
    </location>
</feature>
<gene>
    <name evidence="2" type="ORF">FIBSPDRAFT_890117</name>
</gene>
<name>A0A166LB01_9AGAM</name>
<feature type="compositionally biased region" description="Polar residues" evidence="1">
    <location>
        <begin position="143"/>
        <end position="157"/>
    </location>
</feature>
<feature type="region of interest" description="Disordered" evidence="1">
    <location>
        <begin position="83"/>
        <end position="102"/>
    </location>
</feature>
<evidence type="ECO:0000313" key="3">
    <source>
        <dbReference type="Proteomes" id="UP000076532"/>
    </source>
</evidence>
<keyword evidence="3" id="KW-1185">Reference proteome</keyword>
<feature type="region of interest" description="Disordered" evidence="1">
    <location>
        <begin position="258"/>
        <end position="314"/>
    </location>
</feature>
<organism evidence="2 3">
    <name type="scientific">Athelia psychrophila</name>
    <dbReference type="NCBI Taxonomy" id="1759441"/>
    <lineage>
        <taxon>Eukaryota</taxon>
        <taxon>Fungi</taxon>
        <taxon>Dikarya</taxon>
        <taxon>Basidiomycota</taxon>
        <taxon>Agaricomycotina</taxon>
        <taxon>Agaricomycetes</taxon>
        <taxon>Agaricomycetidae</taxon>
        <taxon>Atheliales</taxon>
        <taxon>Atheliaceae</taxon>
        <taxon>Athelia</taxon>
    </lineage>
</organism>
<dbReference type="AlphaFoldDB" id="A0A166LB01"/>
<accession>A0A166LB01</accession>
<feature type="region of interest" description="Disordered" evidence="1">
    <location>
        <begin position="1"/>
        <end position="50"/>
    </location>
</feature>
<proteinExistence type="predicted"/>
<feature type="compositionally biased region" description="Polar residues" evidence="1">
    <location>
        <begin position="265"/>
        <end position="282"/>
    </location>
</feature>
<sequence>MTHILHKARHESVGTRPLKKQNHALSARRESGLSRHSALEEAKPRTACTKHAASQWELNLGRSISRTLCTKPAASQWELSLGEKQNHARPTQPAPRVSENSVLEQAKSRTYYKNRAWELGLGGRKNTHVLHNPHRESVGTRPGKQQNHARPAQSTPRVSGDSALEEAKSRTVCTTRAASQWGLGLGGRKSRNACTNHATSRWEFNFGRSWITYHLHKACCESVGIRPWKKPNDAPPAQTTPRVSGNSALDEARMTHRLHEASHESVGTQSWKKQNHALSTQPKPHLMGARPWKKQDHAPSVKITPRISGNSALK</sequence>
<feature type="region of interest" description="Disordered" evidence="1">
    <location>
        <begin position="123"/>
        <end position="169"/>
    </location>
</feature>
<dbReference type="Proteomes" id="UP000076532">
    <property type="component" value="Unassembled WGS sequence"/>
</dbReference>
<evidence type="ECO:0000313" key="2">
    <source>
        <dbReference type="EMBL" id="KZP22762.1"/>
    </source>
</evidence>
<protein>
    <submittedName>
        <fullName evidence="2">Uncharacterized protein</fullName>
    </submittedName>
</protein>
<dbReference type="EMBL" id="KV417537">
    <property type="protein sequence ID" value="KZP22762.1"/>
    <property type="molecule type" value="Genomic_DNA"/>
</dbReference>
<evidence type="ECO:0000256" key="1">
    <source>
        <dbReference type="SAM" id="MobiDB-lite"/>
    </source>
</evidence>